<comment type="caution">
    <text evidence="8">The sequence shown here is derived from an EMBL/GenBank/DDBJ whole genome shotgun (WGS) entry which is preliminary data.</text>
</comment>
<dbReference type="GO" id="GO:0008972">
    <property type="term" value="F:phosphomethylpyrimidine kinase activity"/>
    <property type="evidence" value="ECO:0007669"/>
    <property type="project" value="InterPro"/>
</dbReference>
<dbReference type="GO" id="GO:0008902">
    <property type="term" value="F:hydroxymethylpyrimidine kinase activity"/>
    <property type="evidence" value="ECO:0007669"/>
    <property type="project" value="UniProtKB-EC"/>
</dbReference>
<dbReference type="PANTHER" id="PTHR20858:SF17">
    <property type="entry name" value="HYDROXYMETHYLPYRIMIDINE_PHOSPHOMETHYLPYRIMIDINE KINASE THI20-RELATED"/>
    <property type="match status" value="1"/>
</dbReference>
<dbReference type="NCBIfam" id="TIGR00097">
    <property type="entry name" value="HMP-P_kinase"/>
    <property type="match status" value="1"/>
</dbReference>
<dbReference type="InterPro" id="IPR013749">
    <property type="entry name" value="PM/HMP-P_kinase-1"/>
</dbReference>
<reference evidence="8" key="1">
    <citation type="submission" date="2021-01" db="EMBL/GenBank/DDBJ databases">
        <title>Microvirga sp.</title>
        <authorList>
            <person name="Kim M.K."/>
        </authorList>
    </citation>
    <scope>NUCLEOTIDE SEQUENCE</scope>
    <source>
        <strain evidence="8">5420S-16</strain>
    </source>
</reference>
<dbReference type="EC" id="2.7.1.49" evidence="2"/>
<keyword evidence="9" id="KW-1185">Reference proteome</keyword>
<dbReference type="FunFam" id="3.40.1190.20:FF:000003">
    <property type="entry name" value="Phosphomethylpyrimidine kinase ThiD"/>
    <property type="match status" value="1"/>
</dbReference>
<protein>
    <recommendedName>
        <fullName evidence="2">hydroxymethylpyrimidine kinase</fullName>
        <ecNumber evidence="2">2.7.1.49</ecNumber>
    </recommendedName>
</protein>
<dbReference type="Pfam" id="PF08543">
    <property type="entry name" value="Phos_pyr_kin"/>
    <property type="match status" value="1"/>
</dbReference>
<dbReference type="AlphaFoldDB" id="A0A937CZN7"/>
<evidence type="ECO:0000256" key="3">
    <source>
        <dbReference type="ARBA" id="ARBA00022679"/>
    </source>
</evidence>
<accession>A0A937CZN7</accession>
<keyword evidence="4" id="KW-0547">Nucleotide-binding</keyword>
<dbReference type="InterPro" id="IPR004399">
    <property type="entry name" value="HMP/HMP-P_kinase_dom"/>
</dbReference>
<dbReference type="SUPFAM" id="SSF53613">
    <property type="entry name" value="Ribokinase-like"/>
    <property type="match status" value="1"/>
</dbReference>
<keyword evidence="6" id="KW-0067">ATP-binding</keyword>
<organism evidence="8 9">
    <name type="scientific">Microvirga aerilata</name>
    <dbReference type="NCBI Taxonomy" id="670292"/>
    <lineage>
        <taxon>Bacteria</taxon>
        <taxon>Pseudomonadati</taxon>
        <taxon>Pseudomonadota</taxon>
        <taxon>Alphaproteobacteria</taxon>
        <taxon>Hyphomicrobiales</taxon>
        <taxon>Methylobacteriaceae</taxon>
        <taxon>Microvirga</taxon>
    </lineage>
</organism>
<dbReference type="Gene3D" id="3.40.1190.20">
    <property type="match status" value="1"/>
</dbReference>
<dbReference type="InterPro" id="IPR029056">
    <property type="entry name" value="Ribokinase-like"/>
</dbReference>
<feature type="domain" description="Pyridoxamine kinase/Phosphomethylpyrimidine kinase" evidence="7">
    <location>
        <begin position="12"/>
        <end position="259"/>
    </location>
</feature>
<comment type="pathway">
    <text evidence="1">Cofactor biosynthesis; thiamine diphosphate biosynthesis.</text>
</comment>
<proteinExistence type="predicted"/>
<dbReference type="CDD" id="cd01169">
    <property type="entry name" value="HMPP_kinase"/>
    <property type="match status" value="1"/>
</dbReference>
<dbReference type="Proteomes" id="UP000605848">
    <property type="component" value="Unassembled WGS sequence"/>
</dbReference>
<dbReference type="GO" id="GO:0005829">
    <property type="term" value="C:cytosol"/>
    <property type="evidence" value="ECO:0007669"/>
    <property type="project" value="TreeGrafter"/>
</dbReference>
<dbReference type="GO" id="GO:0009228">
    <property type="term" value="P:thiamine biosynthetic process"/>
    <property type="evidence" value="ECO:0007669"/>
    <property type="project" value="InterPro"/>
</dbReference>
<dbReference type="EMBL" id="JAEQMY010000054">
    <property type="protein sequence ID" value="MBL0406889.1"/>
    <property type="molecule type" value="Genomic_DNA"/>
</dbReference>
<evidence type="ECO:0000256" key="1">
    <source>
        <dbReference type="ARBA" id="ARBA00004948"/>
    </source>
</evidence>
<evidence type="ECO:0000259" key="7">
    <source>
        <dbReference type="Pfam" id="PF08543"/>
    </source>
</evidence>
<evidence type="ECO:0000256" key="2">
    <source>
        <dbReference type="ARBA" id="ARBA00012135"/>
    </source>
</evidence>
<evidence type="ECO:0000256" key="6">
    <source>
        <dbReference type="ARBA" id="ARBA00022840"/>
    </source>
</evidence>
<evidence type="ECO:0000256" key="4">
    <source>
        <dbReference type="ARBA" id="ARBA00022741"/>
    </source>
</evidence>
<keyword evidence="5 8" id="KW-0418">Kinase</keyword>
<dbReference type="GO" id="GO:0005524">
    <property type="term" value="F:ATP binding"/>
    <property type="evidence" value="ECO:0007669"/>
    <property type="project" value="UniProtKB-KW"/>
</dbReference>
<evidence type="ECO:0000256" key="5">
    <source>
        <dbReference type="ARBA" id="ARBA00022777"/>
    </source>
</evidence>
<evidence type="ECO:0000313" key="8">
    <source>
        <dbReference type="EMBL" id="MBL0406889.1"/>
    </source>
</evidence>
<dbReference type="PANTHER" id="PTHR20858">
    <property type="entry name" value="PHOSPHOMETHYLPYRIMIDINE KINASE"/>
    <property type="match status" value="1"/>
</dbReference>
<dbReference type="RefSeq" id="WP_202063749.1">
    <property type="nucleotide sequence ID" value="NZ_JAEQMY010000054.1"/>
</dbReference>
<gene>
    <name evidence="8" type="primary">thiD</name>
    <name evidence="8" type="ORF">JKG68_23375</name>
</gene>
<sequence length="266" mass="27352">MTAIAVTIAGSDSGGGAGIQADIKTFSALGVYGASIITALTAQNTMGVQGIHDVPSAFVAQQIDSVFSDLEVRAVKIGMLSQVAVIEAVAEGLQRYSQTQVVLDPVMVAASGDRLLASRAVDALRHVLLPRALLVTPNLPEAAALLDEPQAGDEQAMCRQAERILALGPRAVLVKGGHGTGCESTDILMDAQGVRFFPAPRIETRNTHGTGCTLSSAIAAGLAKGLSLTEAVAAGKEFISAAIGASTQLHIGRGYGPVHHFHAHCS</sequence>
<name>A0A937CZN7_9HYPH</name>
<evidence type="ECO:0000313" key="9">
    <source>
        <dbReference type="Proteomes" id="UP000605848"/>
    </source>
</evidence>
<keyword evidence="3 8" id="KW-0808">Transferase</keyword>